<keyword evidence="3" id="KW-0238">DNA-binding</keyword>
<dbReference type="PANTHER" id="PTHR46542:SF1">
    <property type="entry name" value="X-BOX BINDING PROTEIN 1"/>
    <property type="match status" value="1"/>
</dbReference>
<feature type="compositionally biased region" description="Polar residues" evidence="7">
    <location>
        <begin position="860"/>
        <end position="874"/>
    </location>
</feature>
<keyword evidence="5" id="KW-0539">Nucleus</keyword>
<dbReference type="GO" id="GO:0005634">
    <property type="term" value="C:nucleus"/>
    <property type="evidence" value="ECO:0007669"/>
    <property type="project" value="TreeGrafter"/>
</dbReference>
<feature type="domain" description="BZIP" evidence="8">
    <location>
        <begin position="125"/>
        <end position="171"/>
    </location>
</feature>
<dbReference type="SUPFAM" id="SSF57959">
    <property type="entry name" value="Leucine zipper domain"/>
    <property type="match status" value="1"/>
</dbReference>
<dbReference type="GO" id="GO:0000977">
    <property type="term" value="F:RNA polymerase II transcription regulatory region sequence-specific DNA binding"/>
    <property type="evidence" value="ECO:0007669"/>
    <property type="project" value="TreeGrafter"/>
</dbReference>
<protein>
    <recommendedName>
        <fullName evidence="6">X-box-binding protein 1</fullName>
    </recommendedName>
</protein>
<evidence type="ECO:0000256" key="4">
    <source>
        <dbReference type="ARBA" id="ARBA00023163"/>
    </source>
</evidence>
<feature type="region of interest" description="Disordered" evidence="7">
    <location>
        <begin position="354"/>
        <end position="385"/>
    </location>
</feature>
<feature type="compositionally biased region" description="Basic and acidic residues" evidence="7">
    <location>
        <begin position="142"/>
        <end position="152"/>
    </location>
</feature>
<keyword evidence="1" id="KW-0832">Ubl conjugation</keyword>
<sequence length="1097" mass="119666">MSNVYILPRNFSATTEIPVTLQGQRPIRMIRTGAVGGRILNDRRSVRLHGMVPKNADTSRRVYLAPVIATPTQSPLTHYQQQLSEEDNELDIGEVCRLLDESAGQRISDLEQPRRRERLSNLTMEQKLLRRKQKNRIAAQAARDRKKETNKRLEESLKRAIQEISRLRGELRGGNEENGGSYGQNAIQVDEEQQRQNVANSQWSSTAECSQDSMLDQEMDVPVDVDRFCNEVIEEGIAAQDGVNGQRQASSSVQQPPTAVSGTFVNAHARDVQCKVEESAEARTYSEEFDFGTDEQQYIHDQQHFSFERGGAEQHRVSGRGRLSHSSSAALAALSPHNYCSQPTIVHTPTFNQQTHKNYQKHHKNTDKQSTGTQSQSLYQQHQSISSSDYISDNGLLGALHEVPSPFKEEQYRQPHSIASSSSSFYNCSSDILANNSYSNYEKYQDINEECYEENVESPVLSLCQKNGLGNGDFEEYQQDPHSSFDYGLEHHWMMDTVDEEQVLINDGDEMADVYCYMGGGSSPTNGTTLGLHTVCVGNYCYLAINSDGSWLSSCQAPTNATTTLPANISTFCSSNTQPMYCQCTDNFCNTPNNPNFYASLNRTLTNIARPSDSGNFTCFECGTPLIRNADGSRRMANFNVTCDGRKYCTGRYCITRRSAAPRSYCATSWEDSKSIACNKLTNQSDDQECVCQQDFCNWPYDPLTPIATTPAVGTTLPPTTMMPVQTNTTMPVATTTALIATTQSPNNSLPPSPWQCASGCVPSQLTMTPDNTRLTNISSSAFTAPAGCAKLMVTCTSPPNAIVAFGNQGSLMAWVPNFTRVDALLYCIQYNGSTQSWTRFGTTQDPNAMIIAHCIIGSSNSTTPSPVTQPATVPTTILPPTTQPLPPSTTQPPSTQPPTTQPPTTQPPTTQPPTTQPPTTQPPTTQPPTTQPPTTQPPTTQPPTTQPPTTKPPTTQPPPPPTTQPPTTQPPTTLPPPPPTTQPSTTQSPTTTRNVTLPPTTPPPPPPPTTQPPPPPTTIILPVTTTASSNSTGVVCPNGRRFGPNDMAVQMGNIMKNSILSTFAGSSSNPAISDFRQGIDTHICNYMSGDGSGSDG</sequence>
<feature type="compositionally biased region" description="Pro residues" evidence="7">
    <location>
        <begin position="1000"/>
        <end position="1018"/>
    </location>
</feature>
<dbReference type="AlphaFoldDB" id="A0A915N390"/>
<evidence type="ECO:0000256" key="3">
    <source>
        <dbReference type="ARBA" id="ARBA00023125"/>
    </source>
</evidence>
<dbReference type="WBParaSite" id="scaffold673_cov206.g1569">
    <property type="protein sequence ID" value="scaffold673_cov206.g1569"/>
    <property type="gene ID" value="scaffold673_cov206.g1569"/>
</dbReference>
<dbReference type="PROSITE" id="PS50217">
    <property type="entry name" value="BZIP"/>
    <property type="match status" value="1"/>
</dbReference>
<dbReference type="InterPro" id="IPR004827">
    <property type="entry name" value="bZIP"/>
</dbReference>
<evidence type="ECO:0000256" key="6">
    <source>
        <dbReference type="ARBA" id="ARBA00040165"/>
    </source>
</evidence>
<evidence type="ECO:0000313" key="10">
    <source>
        <dbReference type="WBParaSite" id="scaffold673_cov206.g1569"/>
    </source>
</evidence>
<feature type="compositionally biased region" description="Polar residues" evidence="7">
    <location>
        <begin position="243"/>
        <end position="259"/>
    </location>
</feature>
<dbReference type="Gene3D" id="1.20.5.170">
    <property type="match status" value="1"/>
</dbReference>
<proteinExistence type="predicted"/>
<evidence type="ECO:0000259" key="8">
    <source>
        <dbReference type="PROSITE" id="PS50217"/>
    </source>
</evidence>
<accession>A0A915N390</accession>
<evidence type="ECO:0000256" key="7">
    <source>
        <dbReference type="SAM" id="MobiDB-lite"/>
    </source>
</evidence>
<dbReference type="Proteomes" id="UP000887561">
    <property type="component" value="Unplaced"/>
</dbReference>
<dbReference type="InterPro" id="IPR056643">
    <property type="entry name" value="DUF7741"/>
</dbReference>
<dbReference type="InterPro" id="IPR052470">
    <property type="entry name" value="ER_Stress-Reg_TF"/>
</dbReference>
<reference evidence="10" key="1">
    <citation type="submission" date="2022-11" db="UniProtKB">
        <authorList>
            <consortium name="WormBaseParasite"/>
        </authorList>
    </citation>
    <scope>IDENTIFICATION</scope>
</reference>
<feature type="compositionally biased region" description="Polar residues" evidence="7">
    <location>
        <begin position="368"/>
        <end position="385"/>
    </location>
</feature>
<keyword evidence="9" id="KW-1185">Reference proteome</keyword>
<dbReference type="PRINTS" id="PR01217">
    <property type="entry name" value="PRICHEXTENSN"/>
</dbReference>
<dbReference type="Pfam" id="PF24888">
    <property type="entry name" value="DUF7741"/>
    <property type="match status" value="1"/>
</dbReference>
<feature type="region of interest" description="Disordered" evidence="7">
    <location>
        <begin position="130"/>
        <end position="152"/>
    </location>
</feature>
<dbReference type="PROSITE" id="PS00036">
    <property type="entry name" value="BZIP_BASIC"/>
    <property type="match status" value="1"/>
</dbReference>
<keyword evidence="4" id="KW-0804">Transcription</keyword>
<dbReference type="SMART" id="SM00338">
    <property type="entry name" value="BRLZ"/>
    <property type="match status" value="1"/>
</dbReference>
<feature type="compositionally biased region" description="Low complexity" evidence="7">
    <location>
        <begin position="983"/>
        <end position="999"/>
    </location>
</feature>
<feature type="compositionally biased region" description="Pro residues" evidence="7">
    <location>
        <begin position="882"/>
        <end position="982"/>
    </location>
</feature>
<feature type="region of interest" description="Disordered" evidence="7">
    <location>
        <begin position="240"/>
        <end position="259"/>
    </location>
</feature>
<dbReference type="InterPro" id="IPR046347">
    <property type="entry name" value="bZIP_sf"/>
</dbReference>
<name>A0A915N390_MELJA</name>
<feature type="region of interest" description="Disordered" evidence="7">
    <location>
        <begin position="860"/>
        <end position="1018"/>
    </location>
</feature>
<evidence type="ECO:0000256" key="2">
    <source>
        <dbReference type="ARBA" id="ARBA00023015"/>
    </source>
</evidence>
<evidence type="ECO:0000256" key="5">
    <source>
        <dbReference type="ARBA" id="ARBA00023242"/>
    </source>
</evidence>
<dbReference type="GO" id="GO:0000981">
    <property type="term" value="F:DNA-binding transcription factor activity, RNA polymerase II-specific"/>
    <property type="evidence" value="ECO:0007669"/>
    <property type="project" value="TreeGrafter"/>
</dbReference>
<evidence type="ECO:0000313" key="9">
    <source>
        <dbReference type="Proteomes" id="UP000887561"/>
    </source>
</evidence>
<organism evidence="9 10">
    <name type="scientific">Meloidogyne javanica</name>
    <name type="common">Root-knot nematode worm</name>
    <dbReference type="NCBI Taxonomy" id="6303"/>
    <lineage>
        <taxon>Eukaryota</taxon>
        <taxon>Metazoa</taxon>
        <taxon>Ecdysozoa</taxon>
        <taxon>Nematoda</taxon>
        <taxon>Chromadorea</taxon>
        <taxon>Rhabditida</taxon>
        <taxon>Tylenchina</taxon>
        <taxon>Tylenchomorpha</taxon>
        <taxon>Tylenchoidea</taxon>
        <taxon>Meloidogynidae</taxon>
        <taxon>Meloidogyninae</taxon>
        <taxon>Meloidogyne</taxon>
        <taxon>Meloidogyne incognita group</taxon>
    </lineage>
</organism>
<keyword evidence="2" id="KW-0805">Transcription regulation</keyword>
<dbReference type="CDD" id="cd14691">
    <property type="entry name" value="bZIP_XBP1"/>
    <property type="match status" value="1"/>
</dbReference>
<evidence type="ECO:0000256" key="1">
    <source>
        <dbReference type="ARBA" id="ARBA00022843"/>
    </source>
</evidence>
<dbReference type="PANTHER" id="PTHR46542">
    <property type="entry name" value="X-BOX BINDING PROTEIN 1"/>
    <property type="match status" value="1"/>
</dbReference>